<evidence type="ECO:0000259" key="7">
    <source>
        <dbReference type="PROSITE" id="PS51898"/>
    </source>
</evidence>
<dbReference type="Pfam" id="PF00589">
    <property type="entry name" value="Phage_integrase"/>
    <property type="match status" value="1"/>
</dbReference>
<evidence type="ECO:0000256" key="5">
    <source>
        <dbReference type="SAM" id="MobiDB-lite"/>
    </source>
</evidence>
<evidence type="ECO:0000313" key="9">
    <source>
        <dbReference type="EMBL" id="KKW42035.1"/>
    </source>
</evidence>
<dbReference type="PROSITE" id="PS51898">
    <property type="entry name" value="TYR_RECOMBINASE"/>
    <property type="match status" value="1"/>
</dbReference>
<feature type="region of interest" description="Disordered" evidence="5">
    <location>
        <begin position="290"/>
        <end position="309"/>
    </location>
</feature>
<comment type="similarity">
    <text evidence="1">Belongs to the 'phage' integrase family.</text>
</comment>
<evidence type="ECO:0000256" key="3">
    <source>
        <dbReference type="ARBA" id="ARBA00023172"/>
    </source>
</evidence>
<keyword evidence="3" id="KW-0233">DNA recombination</keyword>
<dbReference type="PANTHER" id="PTHR30349">
    <property type="entry name" value="PHAGE INTEGRASE-RELATED"/>
    <property type="match status" value="1"/>
</dbReference>
<dbReference type="GO" id="GO:0006310">
    <property type="term" value="P:DNA recombination"/>
    <property type="evidence" value="ECO:0007669"/>
    <property type="project" value="UniProtKB-KW"/>
</dbReference>
<dbReference type="Proteomes" id="UP000033870">
    <property type="component" value="Unassembled WGS sequence"/>
</dbReference>
<keyword evidence="6" id="KW-0812">Transmembrane</keyword>
<dbReference type="AlphaFoldDB" id="A0A0G1YFR4"/>
<dbReference type="GO" id="GO:0003677">
    <property type="term" value="F:DNA binding"/>
    <property type="evidence" value="ECO:0007669"/>
    <property type="project" value="UniProtKB-UniRule"/>
</dbReference>
<dbReference type="EMBL" id="LCRX01000011">
    <property type="protein sequence ID" value="KKW42035.1"/>
    <property type="molecule type" value="Genomic_DNA"/>
</dbReference>
<dbReference type="PANTHER" id="PTHR30349:SF64">
    <property type="entry name" value="PROPHAGE INTEGRASE INTD-RELATED"/>
    <property type="match status" value="1"/>
</dbReference>
<evidence type="ECO:0000256" key="4">
    <source>
        <dbReference type="PROSITE-ProRule" id="PRU01248"/>
    </source>
</evidence>
<dbReference type="PATRIC" id="fig|1619044.3.peg.851"/>
<dbReference type="InterPro" id="IPR011010">
    <property type="entry name" value="DNA_brk_join_enz"/>
</dbReference>
<dbReference type="SUPFAM" id="SSF56349">
    <property type="entry name" value="DNA breaking-rejoining enzymes"/>
    <property type="match status" value="1"/>
</dbReference>
<feature type="domain" description="Tyr recombinase" evidence="7">
    <location>
        <begin position="93"/>
        <end position="270"/>
    </location>
</feature>
<protein>
    <submittedName>
        <fullName evidence="9">Site-specific recombinase, phage integrase family protein</fullName>
    </submittedName>
</protein>
<name>A0A0G1YFR4_9BACT</name>
<dbReference type="STRING" id="1619044.UY92_C0011G0057"/>
<evidence type="ECO:0000256" key="1">
    <source>
        <dbReference type="ARBA" id="ARBA00008857"/>
    </source>
</evidence>
<comment type="caution">
    <text evidence="9">The sequence shown here is derived from an EMBL/GenBank/DDBJ whole genome shotgun (WGS) entry which is preliminary data.</text>
</comment>
<feature type="transmembrane region" description="Helical" evidence="6">
    <location>
        <begin position="20"/>
        <end position="40"/>
    </location>
</feature>
<evidence type="ECO:0000256" key="6">
    <source>
        <dbReference type="SAM" id="Phobius"/>
    </source>
</evidence>
<keyword evidence="6" id="KW-0472">Membrane</keyword>
<proteinExistence type="inferred from homology"/>
<dbReference type="InterPro" id="IPR044068">
    <property type="entry name" value="CB"/>
</dbReference>
<dbReference type="InterPro" id="IPR010998">
    <property type="entry name" value="Integrase_recombinase_N"/>
</dbReference>
<dbReference type="PROSITE" id="PS51900">
    <property type="entry name" value="CB"/>
    <property type="match status" value="1"/>
</dbReference>
<dbReference type="InterPro" id="IPR050090">
    <property type="entry name" value="Tyrosine_recombinase_XerCD"/>
</dbReference>
<sequence>MTIYARTNNRPSTVRAKEGILARYLVPAFGSLVLAEITLARIERYKADRLADGLCAKTINNHLTVLHAALSAAEEWEELERSPRMHWLKTAPPKDNYLSPEDCTRLLAAAPDAQTHAMILCALRTGMRRGELTALEWRDITFTTHLITVQRSIVRGILGTPKNNRIRHIPMAPDLASALDSRRGTSGLVFPRRDGTPIPEATTSKLLYRACARAGVRPIGWHVLRHTFASQLVSRGVPIRSVQILLGHSTVQVTERYAHLAPSSLYEAVRVLVAPDVPFLGNGWATPGLPEPDDRCTAPSALAKQSQDS</sequence>
<dbReference type="Gene3D" id="1.10.150.130">
    <property type="match status" value="1"/>
</dbReference>
<accession>A0A0G1YFR4</accession>
<dbReference type="InterPro" id="IPR002104">
    <property type="entry name" value="Integrase_catalytic"/>
</dbReference>
<dbReference type="GO" id="GO:0015074">
    <property type="term" value="P:DNA integration"/>
    <property type="evidence" value="ECO:0007669"/>
    <property type="project" value="InterPro"/>
</dbReference>
<evidence type="ECO:0000313" key="10">
    <source>
        <dbReference type="Proteomes" id="UP000033870"/>
    </source>
</evidence>
<dbReference type="CDD" id="cd01189">
    <property type="entry name" value="INT_ICEBs1_C_like"/>
    <property type="match status" value="1"/>
</dbReference>
<keyword evidence="6" id="KW-1133">Transmembrane helix</keyword>
<gene>
    <name evidence="9" type="ORF">UY92_C0011G0057</name>
</gene>
<dbReference type="Gene3D" id="1.10.443.10">
    <property type="entry name" value="Intergrase catalytic core"/>
    <property type="match status" value="1"/>
</dbReference>
<dbReference type="InterPro" id="IPR013762">
    <property type="entry name" value="Integrase-like_cat_sf"/>
</dbReference>
<evidence type="ECO:0000259" key="8">
    <source>
        <dbReference type="PROSITE" id="PS51900"/>
    </source>
</evidence>
<reference evidence="9 10" key="1">
    <citation type="journal article" date="2015" name="Nature">
        <title>rRNA introns, odd ribosomes, and small enigmatic genomes across a large radiation of phyla.</title>
        <authorList>
            <person name="Brown C.T."/>
            <person name="Hug L.A."/>
            <person name="Thomas B.C."/>
            <person name="Sharon I."/>
            <person name="Castelle C.J."/>
            <person name="Singh A."/>
            <person name="Wilkins M.J."/>
            <person name="Williams K.H."/>
            <person name="Banfield J.F."/>
        </authorList>
    </citation>
    <scope>NUCLEOTIDE SEQUENCE [LARGE SCALE GENOMIC DNA]</scope>
</reference>
<feature type="domain" description="Core-binding (CB)" evidence="8">
    <location>
        <begin position="1"/>
        <end position="74"/>
    </location>
</feature>
<organism evidence="9 10">
    <name type="scientific">Candidatus Magasanikbacteria bacterium GW2011_GWA2_56_11</name>
    <dbReference type="NCBI Taxonomy" id="1619044"/>
    <lineage>
        <taxon>Bacteria</taxon>
        <taxon>Candidatus Magasanikiibacteriota</taxon>
    </lineage>
</organism>
<evidence type="ECO:0000256" key="2">
    <source>
        <dbReference type="ARBA" id="ARBA00023125"/>
    </source>
</evidence>
<keyword evidence="2 4" id="KW-0238">DNA-binding</keyword>